<accession>A0ABT1FHN4</accession>
<comment type="caution">
    <text evidence="5">The sequence shown here is derived from an EMBL/GenBank/DDBJ whole genome shotgun (WGS) entry which is preliminary data.</text>
</comment>
<protein>
    <recommendedName>
        <fullName evidence="4">Glycoside hydrolase family 2 domain-containing protein</fullName>
    </recommendedName>
</protein>
<evidence type="ECO:0000256" key="3">
    <source>
        <dbReference type="ARBA" id="ARBA00023295"/>
    </source>
</evidence>
<dbReference type="InterPro" id="IPR040605">
    <property type="entry name" value="Glyco_hydro2_dom5"/>
</dbReference>
<dbReference type="Proteomes" id="UP001204772">
    <property type="component" value="Unassembled WGS sequence"/>
</dbReference>
<evidence type="ECO:0000259" key="4">
    <source>
        <dbReference type="Pfam" id="PF18565"/>
    </source>
</evidence>
<proteinExistence type="inferred from homology"/>
<dbReference type="EMBL" id="JAMZEL010000001">
    <property type="protein sequence ID" value="MCP1381276.1"/>
    <property type="molecule type" value="Genomic_DNA"/>
</dbReference>
<evidence type="ECO:0000256" key="2">
    <source>
        <dbReference type="ARBA" id="ARBA00022801"/>
    </source>
</evidence>
<sequence length="81" mass="9152">MWCGVEARCYISVEIVDEAGNVVPNMDDVLVKYQISVNGSIAGVGNGNLRDMSSFQKPEKQYSKAEAWLLFARLKKREKLR</sequence>
<keyword evidence="3" id="KW-0326">Glycosidase</keyword>
<gene>
    <name evidence="5" type="ORF">NCI00_02530</name>
</gene>
<dbReference type="Gene3D" id="2.60.40.10">
    <property type="entry name" value="Immunoglobulins"/>
    <property type="match status" value="1"/>
</dbReference>
<dbReference type="InterPro" id="IPR013783">
    <property type="entry name" value="Ig-like_fold"/>
</dbReference>
<evidence type="ECO:0000256" key="1">
    <source>
        <dbReference type="ARBA" id="ARBA00007401"/>
    </source>
</evidence>
<feature type="domain" description="Glycoside hydrolase family 2" evidence="4">
    <location>
        <begin position="9"/>
        <end position="68"/>
    </location>
</feature>
<name>A0ABT1FHN4_9BACT</name>
<keyword evidence="2" id="KW-0378">Hydrolase</keyword>
<dbReference type="Pfam" id="PF18565">
    <property type="entry name" value="Glyco_hydro2_C5"/>
    <property type="match status" value="1"/>
</dbReference>
<organism evidence="5 6">
    <name type="scientific">Runella salmonicolor</name>
    <dbReference type="NCBI Taxonomy" id="2950278"/>
    <lineage>
        <taxon>Bacteria</taxon>
        <taxon>Pseudomonadati</taxon>
        <taxon>Bacteroidota</taxon>
        <taxon>Cytophagia</taxon>
        <taxon>Cytophagales</taxon>
        <taxon>Spirosomataceae</taxon>
        <taxon>Runella</taxon>
    </lineage>
</organism>
<dbReference type="RefSeq" id="WP_253524687.1">
    <property type="nucleotide sequence ID" value="NZ_JAMZEL010000001.1"/>
</dbReference>
<keyword evidence="6" id="KW-1185">Reference proteome</keyword>
<evidence type="ECO:0000313" key="6">
    <source>
        <dbReference type="Proteomes" id="UP001204772"/>
    </source>
</evidence>
<evidence type="ECO:0000313" key="5">
    <source>
        <dbReference type="EMBL" id="MCP1381276.1"/>
    </source>
</evidence>
<reference evidence="5 6" key="1">
    <citation type="submission" date="2022-06" db="EMBL/GenBank/DDBJ databases">
        <title>Runella sp. S5 genome sequencing.</title>
        <authorList>
            <person name="Park S."/>
        </authorList>
    </citation>
    <scope>NUCLEOTIDE SEQUENCE [LARGE SCALE GENOMIC DNA]</scope>
    <source>
        <strain evidence="5 6">S5</strain>
    </source>
</reference>
<comment type="similarity">
    <text evidence="1">Belongs to the glycosyl hydrolase 2 family.</text>
</comment>